<dbReference type="EMBL" id="KV426302">
    <property type="protein sequence ID" value="KZV82833.1"/>
    <property type="molecule type" value="Genomic_DNA"/>
</dbReference>
<proteinExistence type="predicted"/>
<accession>A0A165CP34</accession>
<organism evidence="1 2">
    <name type="scientific">Exidia glandulosa HHB12029</name>
    <dbReference type="NCBI Taxonomy" id="1314781"/>
    <lineage>
        <taxon>Eukaryota</taxon>
        <taxon>Fungi</taxon>
        <taxon>Dikarya</taxon>
        <taxon>Basidiomycota</taxon>
        <taxon>Agaricomycotina</taxon>
        <taxon>Agaricomycetes</taxon>
        <taxon>Auriculariales</taxon>
        <taxon>Exidiaceae</taxon>
        <taxon>Exidia</taxon>
    </lineage>
</organism>
<sequence>MFLPSILVAPCASLVALARASVAFFPLSSDQSEHVVRVSAISHAPISSFLGALGAVQCASCVVRMRVLRPAPTRLGCWSVRLEVEVSGQFRRRRTTRNVNLHPTALLRGATTSPIAPVLVASCA</sequence>
<dbReference type="InParanoid" id="A0A165CP34"/>
<gene>
    <name evidence="1" type="ORF">EXIGLDRAFT_334348</name>
</gene>
<evidence type="ECO:0000313" key="2">
    <source>
        <dbReference type="Proteomes" id="UP000077266"/>
    </source>
</evidence>
<dbReference type="AlphaFoldDB" id="A0A165CP34"/>
<protein>
    <submittedName>
        <fullName evidence="1">Uncharacterized protein</fullName>
    </submittedName>
</protein>
<keyword evidence="2" id="KW-1185">Reference proteome</keyword>
<name>A0A165CP34_EXIGL</name>
<dbReference type="Proteomes" id="UP000077266">
    <property type="component" value="Unassembled WGS sequence"/>
</dbReference>
<evidence type="ECO:0000313" key="1">
    <source>
        <dbReference type="EMBL" id="KZV82833.1"/>
    </source>
</evidence>
<reference evidence="1 2" key="1">
    <citation type="journal article" date="2016" name="Mol. Biol. Evol.">
        <title>Comparative Genomics of Early-Diverging Mushroom-Forming Fungi Provides Insights into the Origins of Lignocellulose Decay Capabilities.</title>
        <authorList>
            <person name="Nagy L.G."/>
            <person name="Riley R."/>
            <person name="Tritt A."/>
            <person name="Adam C."/>
            <person name="Daum C."/>
            <person name="Floudas D."/>
            <person name="Sun H."/>
            <person name="Yadav J.S."/>
            <person name="Pangilinan J."/>
            <person name="Larsson K.H."/>
            <person name="Matsuura K."/>
            <person name="Barry K."/>
            <person name="Labutti K."/>
            <person name="Kuo R."/>
            <person name="Ohm R.A."/>
            <person name="Bhattacharya S.S."/>
            <person name="Shirouzu T."/>
            <person name="Yoshinaga Y."/>
            <person name="Martin F.M."/>
            <person name="Grigoriev I.V."/>
            <person name="Hibbett D.S."/>
        </authorList>
    </citation>
    <scope>NUCLEOTIDE SEQUENCE [LARGE SCALE GENOMIC DNA]</scope>
    <source>
        <strain evidence="1 2">HHB12029</strain>
    </source>
</reference>